<dbReference type="AlphaFoldDB" id="A0A242MYU7"/>
<sequence length="60" mass="6691">MRTAWAFGAQKILAANGANYKLKRGPPLLEPAWRLLTHVSHPLNPTIIQAERLICLTLSQ</sequence>
<dbReference type="EMBL" id="NBTZ01000034">
    <property type="protein sequence ID" value="OTP76575.1"/>
    <property type="molecule type" value="Genomic_DNA"/>
</dbReference>
<comment type="caution">
    <text evidence="1">The sequence shown here is derived from an EMBL/GenBank/DDBJ whole genome shotgun (WGS) entry which is preliminary data.</text>
</comment>
<accession>A0A242MYU7</accession>
<proteinExistence type="predicted"/>
<organism evidence="1 2">
    <name type="scientific">Caballeronia sordidicola</name>
    <name type="common">Burkholderia sordidicola</name>
    <dbReference type="NCBI Taxonomy" id="196367"/>
    <lineage>
        <taxon>Bacteria</taxon>
        <taxon>Pseudomonadati</taxon>
        <taxon>Pseudomonadota</taxon>
        <taxon>Betaproteobacteria</taxon>
        <taxon>Burkholderiales</taxon>
        <taxon>Burkholderiaceae</taxon>
        <taxon>Caballeronia</taxon>
    </lineage>
</organism>
<protein>
    <submittedName>
        <fullName evidence="1">Uncharacterized protein</fullName>
    </submittedName>
</protein>
<reference evidence="1 2" key="1">
    <citation type="submission" date="2017-03" db="EMBL/GenBank/DDBJ databases">
        <title>Genome analysis of strain PAMC 26577.</title>
        <authorList>
            <person name="Oh H.-M."/>
            <person name="Yang J.-A."/>
        </authorList>
    </citation>
    <scope>NUCLEOTIDE SEQUENCE [LARGE SCALE GENOMIC DNA]</scope>
    <source>
        <strain evidence="1 2">PAMC 26577</strain>
    </source>
</reference>
<dbReference type="Proteomes" id="UP000195221">
    <property type="component" value="Unassembled WGS sequence"/>
</dbReference>
<gene>
    <name evidence="1" type="ORF">PAMC26577_09990</name>
</gene>
<name>A0A242MYU7_CABSO</name>
<evidence type="ECO:0000313" key="2">
    <source>
        <dbReference type="Proteomes" id="UP000195221"/>
    </source>
</evidence>
<evidence type="ECO:0000313" key="1">
    <source>
        <dbReference type="EMBL" id="OTP76575.1"/>
    </source>
</evidence>